<keyword evidence="9" id="KW-1185">Reference proteome</keyword>
<evidence type="ECO:0000256" key="4">
    <source>
        <dbReference type="ARBA" id="ARBA00022989"/>
    </source>
</evidence>
<evidence type="ECO:0000256" key="2">
    <source>
        <dbReference type="ARBA" id="ARBA00008707"/>
    </source>
</evidence>
<evidence type="ECO:0000256" key="1">
    <source>
        <dbReference type="ARBA" id="ARBA00004141"/>
    </source>
</evidence>
<keyword evidence="5 7" id="KW-0472">Membrane</keyword>
<accession>A0AAV7GX37</accession>
<dbReference type="GO" id="GO:0010256">
    <property type="term" value="P:endomembrane system organization"/>
    <property type="evidence" value="ECO:0007669"/>
    <property type="project" value="TreeGrafter"/>
</dbReference>
<evidence type="ECO:0000256" key="7">
    <source>
        <dbReference type="SAM" id="Phobius"/>
    </source>
</evidence>
<evidence type="ECO:0000313" key="8">
    <source>
        <dbReference type="EMBL" id="KAH0460537.1"/>
    </source>
</evidence>
<proteinExistence type="inferred from homology"/>
<evidence type="ECO:0000256" key="6">
    <source>
        <dbReference type="SAM" id="MobiDB-lite"/>
    </source>
</evidence>
<dbReference type="InterPro" id="IPR007770">
    <property type="entry name" value="DMP"/>
</dbReference>
<evidence type="ECO:0000256" key="3">
    <source>
        <dbReference type="ARBA" id="ARBA00022692"/>
    </source>
</evidence>
<dbReference type="AlphaFoldDB" id="A0AAV7GX37"/>
<dbReference type="EMBL" id="JAGFBR010000010">
    <property type="protein sequence ID" value="KAH0460537.1"/>
    <property type="molecule type" value="Genomic_DNA"/>
</dbReference>
<feature type="transmembrane region" description="Helical" evidence="7">
    <location>
        <begin position="182"/>
        <end position="201"/>
    </location>
</feature>
<feature type="transmembrane region" description="Helical" evidence="7">
    <location>
        <begin position="46"/>
        <end position="68"/>
    </location>
</feature>
<gene>
    <name evidence="8" type="ORF">IEQ34_011200</name>
</gene>
<reference evidence="8 9" key="1">
    <citation type="journal article" date="2021" name="Hortic Res">
        <title>Chromosome-scale assembly of the Dendrobium chrysotoxum genome enhances the understanding of orchid evolution.</title>
        <authorList>
            <person name="Zhang Y."/>
            <person name="Zhang G.Q."/>
            <person name="Zhang D."/>
            <person name="Liu X.D."/>
            <person name="Xu X.Y."/>
            <person name="Sun W.H."/>
            <person name="Yu X."/>
            <person name="Zhu X."/>
            <person name="Wang Z.W."/>
            <person name="Zhao X."/>
            <person name="Zhong W.Y."/>
            <person name="Chen H."/>
            <person name="Yin W.L."/>
            <person name="Huang T."/>
            <person name="Niu S.C."/>
            <person name="Liu Z.J."/>
        </authorList>
    </citation>
    <scope>NUCLEOTIDE SEQUENCE [LARGE SCALE GENOMIC DNA]</scope>
    <source>
        <strain evidence="8">Lindl</strain>
    </source>
</reference>
<evidence type="ECO:0000313" key="9">
    <source>
        <dbReference type="Proteomes" id="UP000775213"/>
    </source>
</evidence>
<keyword evidence="3 7" id="KW-0812">Transmembrane</keyword>
<dbReference type="Pfam" id="PF05078">
    <property type="entry name" value="DUF679"/>
    <property type="match status" value="1"/>
</dbReference>
<dbReference type="PANTHER" id="PTHR31621">
    <property type="entry name" value="PROTEIN DMP3"/>
    <property type="match status" value="1"/>
</dbReference>
<comment type="similarity">
    <text evidence="2">Belongs to the plant DMP1 protein family.</text>
</comment>
<dbReference type="PANTHER" id="PTHR31621:SF1">
    <property type="entry name" value="PROTEIN DMP5"/>
    <property type="match status" value="1"/>
</dbReference>
<feature type="region of interest" description="Disordered" evidence="6">
    <location>
        <begin position="1"/>
        <end position="36"/>
    </location>
</feature>
<dbReference type="Proteomes" id="UP000775213">
    <property type="component" value="Unassembled WGS sequence"/>
</dbReference>
<comment type="subcellular location">
    <subcellularLocation>
        <location evidence="1">Membrane</location>
        <topology evidence="1">Multi-pass membrane protein</topology>
    </subcellularLocation>
</comment>
<keyword evidence="4 7" id="KW-1133">Transmembrane helix</keyword>
<feature type="transmembrane region" description="Helical" evidence="7">
    <location>
        <begin position="80"/>
        <end position="101"/>
    </location>
</feature>
<protein>
    <submittedName>
        <fullName evidence="8">Uncharacterized protein</fullName>
    </submittedName>
</protein>
<sequence>MSIRSKKSQISREKVPAEESQILTDDKNPPFYSPSTRSTTALSQTLAITANLANLLPTGTLLAFQLLVPSFTNNGSCDSATRLMTLVLLVLLGSSAFLACFTDSLQLSDERVVYGLATPGGMWIFDPPPDLAALPDLSKYKVRIIDCLHGVLSILVFVAVALRDKNVVQCFCPSPETKTKEVLDILPLGIGVICSLLFVVFPTTRHGIGYPVTKGSLGLFLMSVSFIDLETLESIDFGGFVPCFGSQTQGKTLIVEESGRAEPIHEGMVQGSSFPMEASKKLESDAKSATEGYAGWELKWRGYGILHFGTPKGA</sequence>
<comment type="caution">
    <text evidence="8">The sequence shown here is derived from an EMBL/GenBank/DDBJ whole genome shotgun (WGS) entry which is preliminary data.</text>
</comment>
<name>A0AAV7GX37_DENCH</name>
<evidence type="ECO:0000256" key="5">
    <source>
        <dbReference type="ARBA" id="ARBA00023136"/>
    </source>
</evidence>
<dbReference type="GO" id="GO:0016020">
    <property type="term" value="C:membrane"/>
    <property type="evidence" value="ECO:0007669"/>
    <property type="project" value="UniProtKB-SubCell"/>
</dbReference>
<feature type="transmembrane region" description="Helical" evidence="7">
    <location>
        <begin position="144"/>
        <end position="162"/>
    </location>
</feature>
<dbReference type="GO" id="GO:0005737">
    <property type="term" value="C:cytoplasm"/>
    <property type="evidence" value="ECO:0007669"/>
    <property type="project" value="UniProtKB-ARBA"/>
</dbReference>
<organism evidence="8 9">
    <name type="scientific">Dendrobium chrysotoxum</name>
    <name type="common">Orchid</name>
    <dbReference type="NCBI Taxonomy" id="161865"/>
    <lineage>
        <taxon>Eukaryota</taxon>
        <taxon>Viridiplantae</taxon>
        <taxon>Streptophyta</taxon>
        <taxon>Embryophyta</taxon>
        <taxon>Tracheophyta</taxon>
        <taxon>Spermatophyta</taxon>
        <taxon>Magnoliopsida</taxon>
        <taxon>Liliopsida</taxon>
        <taxon>Asparagales</taxon>
        <taxon>Orchidaceae</taxon>
        <taxon>Epidendroideae</taxon>
        <taxon>Malaxideae</taxon>
        <taxon>Dendrobiinae</taxon>
        <taxon>Dendrobium</taxon>
    </lineage>
</organism>